<gene>
    <name evidence="6" type="ORF">UFOPK2656_03381</name>
    <name evidence="7" type="ORF">UFOPK3267_02441</name>
    <name evidence="8" type="ORF">UFOPK3651_02819</name>
    <name evidence="9" type="ORF">UFOPK3931_01948</name>
    <name evidence="5" type="ORF">UFOPK4189_03236</name>
</gene>
<evidence type="ECO:0000259" key="4">
    <source>
        <dbReference type="PROSITE" id="PS50977"/>
    </source>
</evidence>
<evidence type="ECO:0000313" key="5">
    <source>
        <dbReference type="EMBL" id="CAB4365492.1"/>
    </source>
</evidence>
<evidence type="ECO:0000256" key="3">
    <source>
        <dbReference type="ARBA" id="ARBA00023163"/>
    </source>
</evidence>
<dbReference type="EMBL" id="CAFBMT010000022">
    <property type="protein sequence ID" value="CAB4950604.1"/>
    <property type="molecule type" value="Genomic_DNA"/>
</dbReference>
<sequence>MSDEEIQRRPPFGQSRLVGERGNDTRRRILDAALLVFGEVGFNAASVELITEAAGCSRPSFYQYFASKDEVFWKLAARLGNKMVRLSGELGVITADSEGLAHLDRWIHDFIHLRTAFAPVFSAYQTASRQDDELAQGSRAFGDRISTAVLTSFGSRHKGPRAVAIAYGIVGVITQSGGISDRVLSARSHDRLVRGIALFIHRVICGPIVGVNLPSPTHVRVTRSPGDVVPAPSRALRPRGVATRQLLLDAGVTLLPQRGFHETRVDDIVTLAGLSHGAFYRYFDSKDDLFRVLAAEANTRMLARIDELPVDEGPAAYKTWLRVWFEEYRTYGGVLSTWQELFDEQRNMIRMSDQAVAVSLNRLVALLDHRSFGDPLIDGLACMALLERLPNIVVAHGLVAEDVAIDAMVVMLRRGLAGKK</sequence>
<evidence type="ECO:0000313" key="6">
    <source>
        <dbReference type="EMBL" id="CAB4748364.1"/>
    </source>
</evidence>
<dbReference type="PROSITE" id="PS50977">
    <property type="entry name" value="HTH_TETR_2"/>
    <property type="match status" value="2"/>
</dbReference>
<keyword evidence="2" id="KW-0238">DNA-binding</keyword>
<evidence type="ECO:0000313" key="9">
    <source>
        <dbReference type="EMBL" id="CAB4998126.1"/>
    </source>
</evidence>
<dbReference type="Gene3D" id="1.10.357.10">
    <property type="entry name" value="Tetracycline Repressor, domain 2"/>
    <property type="match status" value="2"/>
</dbReference>
<dbReference type="SUPFAM" id="SSF46689">
    <property type="entry name" value="Homeodomain-like"/>
    <property type="match status" value="2"/>
</dbReference>
<dbReference type="EMBL" id="CAESGF010000033">
    <property type="protein sequence ID" value="CAB4365492.1"/>
    <property type="molecule type" value="Genomic_DNA"/>
</dbReference>
<evidence type="ECO:0000313" key="7">
    <source>
        <dbReference type="EMBL" id="CAB4852919.1"/>
    </source>
</evidence>
<dbReference type="PRINTS" id="PR00455">
    <property type="entry name" value="HTHTETR"/>
</dbReference>
<protein>
    <submittedName>
        <fullName evidence="6">Unannotated protein</fullName>
    </submittedName>
</protein>
<proteinExistence type="predicted"/>
<dbReference type="GO" id="GO:0000976">
    <property type="term" value="F:transcription cis-regulatory region binding"/>
    <property type="evidence" value="ECO:0007669"/>
    <property type="project" value="TreeGrafter"/>
</dbReference>
<keyword evidence="3" id="KW-0804">Transcription</keyword>
<dbReference type="EMBL" id="CAEZYF010000037">
    <property type="protein sequence ID" value="CAB4748364.1"/>
    <property type="molecule type" value="Genomic_DNA"/>
</dbReference>
<dbReference type="AlphaFoldDB" id="A0A6J6TNK1"/>
<feature type="domain" description="HTH tetR-type" evidence="4">
    <location>
        <begin position="23"/>
        <end position="83"/>
    </location>
</feature>
<name>A0A6J6TNK1_9ZZZZ</name>
<dbReference type="InterPro" id="IPR001647">
    <property type="entry name" value="HTH_TetR"/>
</dbReference>
<accession>A0A6J6TNK1</accession>
<dbReference type="InterPro" id="IPR009057">
    <property type="entry name" value="Homeodomain-like_sf"/>
</dbReference>
<dbReference type="EMBL" id="CAFBOL010000055">
    <property type="protein sequence ID" value="CAB4998126.1"/>
    <property type="molecule type" value="Genomic_DNA"/>
</dbReference>
<dbReference type="InterPro" id="IPR050109">
    <property type="entry name" value="HTH-type_TetR-like_transc_reg"/>
</dbReference>
<organism evidence="6">
    <name type="scientific">freshwater metagenome</name>
    <dbReference type="NCBI Taxonomy" id="449393"/>
    <lineage>
        <taxon>unclassified sequences</taxon>
        <taxon>metagenomes</taxon>
        <taxon>ecological metagenomes</taxon>
    </lineage>
</organism>
<evidence type="ECO:0000256" key="2">
    <source>
        <dbReference type="ARBA" id="ARBA00023125"/>
    </source>
</evidence>
<dbReference type="GO" id="GO:0003700">
    <property type="term" value="F:DNA-binding transcription factor activity"/>
    <property type="evidence" value="ECO:0007669"/>
    <property type="project" value="TreeGrafter"/>
</dbReference>
<dbReference type="Pfam" id="PF00440">
    <property type="entry name" value="TetR_N"/>
    <property type="match status" value="2"/>
</dbReference>
<evidence type="ECO:0000313" key="8">
    <source>
        <dbReference type="EMBL" id="CAB4950604.1"/>
    </source>
</evidence>
<dbReference type="PANTHER" id="PTHR30055:SF234">
    <property type="entry name" value="HTH-TYPE TRANSCRIPTIONAL REGULATOR BETI"/>
    <property type="match status" value="1"/>
</dbReference>
<reference evidence="6" key="1">
    <citation type="submission" date="2020-05" db="EMBL/GenBank/DDBJ databases">
        <authorList>
            <person name="Chiriac C."/>
            <person name="Salcher M."/>
            <person name="Ghai R."/>
            <person name="Kavagutti S V."/>
        </authorList>
    </citation>
    <scope>NUCLEOTIDE SEQUENCE</scope>
</reference>
<dbReference type="EMBL" id="CAFBIY010000174">
    <property type="protein sequence ID" value="CAB4852919.1"/>
    <property type="molecule type" value="Genomic_DNA"/>
</dbReference>
<evidence type="ECO:0000256" key="1">
    <source>
        <dbReference type="ARBA" id="ARBA00023015"/>
    </source>
</evidence>
<feature type="domain" description="HTH tetR-type" evidence="4">
    <location>
        <begin position="241"/>
        <end position="301"/>
    </location>
</feature>
<keyword evidence="1" id="KW-0805">Transcription regulation</keyword>
<dbReference type="PANTHER" id="PTHR30055">
    <property type="entry name" value="HTH-TYPE TRANSCRIPTIONAL REGULATOR RUTR"/>
    <property type="match status" value="1"/>
</dbReference>